<dbReference type="SUPFAM" id="SSF57701">
    <property type="entry name" value="Zn2/Cys6 DNA-binding domain"/>
    <property type="match status" value="1"/>
</dbReference>
<dbReference type="Proteomes" id="UP000230002">
    <property type="component" value="Unassembled WGS sequence"/>
</dbReference>
<feature type="domain" description="Zn(2)-C6 fungal-type" evidence="2">
    <location>
        <begin position="229"/>
        <end position="259"/>
    </location>
</feature>
<evidence type="ECO:0000313" key="3">
    <source>
        <dbReference type="EMBL" id="PIL24286.1"/>
    </source>
</evidence>
<feature type="compositionally biased region" description="Low complexity" evidence="1">
    <location>
        <begin position="174"/>
        <end position="188"/>
    </location>
</feature>
<accession>A0A2G8RRZ6</accession>
<dbReference type="OrthoDB" id="2441642at2759"/>
<feature type="region of interest" description="Disordered" evidence="1">
    <location>
        <begin position="174"/>
        <end position="209"/>
    </location>
</feature>
<feature type="compositionally biased region" description="Pro residues" evidence="1">
    <location>
        <begin position="341"/>
        <end position="351"/>
    </location>
</feature>
<feature type="compositionally biased region" description="Polar residues" evidence="1">
    <location>
        <begin position="7"/>
        <end position="18"/>
    </location>
</feature>
<gene>
    <name evidence="3" type="ORF">GSI_14039</name>
</gene>
<proteinExistence type="predicted"/>
<dbReference type="AlphaFoldDB" id="A0A2G8RRZ6"/>
<feature type="compositionally biased region" description="Polar residues" evidence="1">
    <location>
        <begin position="360"/>
        <end position="380"/>
    </location>
</feature>
<evidence type="ECO:0000259" key="2">
    <source>
        <dbReference type="PROSITE" id="PS50048"/>
    </source>
</evidence>
<keyword evidence="4" id="KW-1185">Reference proteome</keyword>
<dbReference type="InterPro" id="IPR053181">
    <property type="entry name" value="EcdB-like_regulator"/>
</dbReference>
<feature type="region of interest" description="Disordered" evidence="1">
    <location>
        <begin position="321"/>
        <end position="380"/>
    </location>
</feature>
<sequence>MQVPGNYPQSNVLATTRISPFKSVSPRRNGGRVRDQGHPHWQTSISPPPAPRAPALHPLVYAQQLGWSGITNTGDNARIQSQTQGAYGQVHPTSVSPPAFPPVPPLATTTPTYPFGSFPYYGGNFLGPQPPQLHPQAATSVMRQQDLAAYPTQFFHPQAAYQHQLLVPVLVQSQSPSPTTTRPTQPTTGAPEHKDPFVYVQPPSDALNTERGRELYRRPPKTRIRVAQACEPCRRRKSKCTGAKPKCKRCDKKNLECVYIEDHRANRLRGMRSRMVASVPVTELDEDYDGDSTLPPCPPARPSYSSSSAYSCSSGYSSGSLLDSALPPPSSRSSTSETPSLPYPIYSPPRIRPLAGLSLIPQSGTGANGSAQNPSGVDSSTAISRALDFTDAQTAVSTQPTATGSGLMPYQHNALHPQQVPSCVPDHLNLGSQQAQNMNTQPSSCLPPPRGISGMSTPRSTPLTQDMHHASINPSRGLGQRLAAVAKEMEVPLLFAPPPPLGRDRSSSSPSHPQGARSGAQTPTDYFSIPLTAASRSSSGNSHAQQVAQMVQGVPPPMQPTKSDGVASGLAQMNLESMASGGIPLPGSLVSAMSGQDWEGGYGLEYEDWFHSFAGGLPDSLPSGGDLSFYR</sequence>
<reference evidence="3 4" key="1">
    <citation type="journal article" date="2015" name="Sci. Rep.">
        <title>Chromosome-level genome map provides insights into diverse defense mechanisms in the medicinal fungus Ganoderma sinense.</title>
        <authorList>
            <person name="Zhu Y."/>
            <person name="Xu J."/>
            <person name="Sun C."/>
            <person name="Zhou S."/>
            <person name="Xu H."/>
            <person name="Nelson D.R."/>
            <person name="Qian J."/>
            <person name="Song J."/>
            <person name="Luo H."/>
            <person name="Xiang L."/>
            <person name="Li Y."/>
            <person name="Xu Z."/>
            <person name="Ji A."/>
            <person name="Wang L."/>
            <person name="Lu S."/>
            <person name="Hayward A."/>
            <person name="Sun W."/>
            <person name="Li X."/>
            <person name="Schwartz D.C."/>
            <person name="Wang Y."/>
            <person name="Chen S."/>
        </authorList>
    </citation>
    <scope>NUCLEOTIDE SEQUENCE [LARGE SCALE GENOMIC DNA]</scope>
    <source>
        <strain evidence="3 4">ZZ0214-1</strain>
    </source>
</reference>
<dbReference type="Gene3D" id="4.10.240.10">
    <property type="entry name" value="Zn(2)-C6 fungal-type DNA-binding domain"/>
    <property type="match status" value="1"/>
</dbReference>
<name>A0A2G8RRZ6_9APHY</name>
<evidence type="ECO:0000313" key="4">
    <source>
        <dbReference type="Proteomes" id="UP000230002"/>
    </source>
</evidence>
<protein>
    <submittedName>
        <fullName evidence="3">Transcription factor</fullName>
    </submittedName>
</protein>
<organism evidence="3 4">
    <name type="scientific">Ganoderma sinense ZZ0214-1</name>
    <dbReference type="NCBI Taxonomy" id="1077348"/>
    <lineage>
        <taxon>Eukaryota</taxon>
        <taxon>Fungi</taxon>
        <taxon>Dikarya</taxon>
        <taxon>Basidiomycota</taxon>
        <taxon>Agaricomycotina</taxon>
        <taxon>Agaricomycetes</taxon>
        <taxon>Polyporales</taxon>
        <taxon>Polyporaceae</taxon>
        <taxon>Ganoderma</taxon>
    </lineage>
</organism>
<dbReference type="PROSITE" id="PS00463">
    <property type="entry name" value="ZN2_CY6_FUNGAL_1"/>
    <property type="match status" value="1"/>
</dbReference>
<comment type="caution">
    <text evidence="3">The sequence shown here is derived from an EMBL/GenBank/DDBJ whole genome shotgun (WGS) entry which is preliminary data.</text>
</comment>
<feature type="compositionally biased region" description="Low complexity" evidence="1">
    <location>
        <begin position="321"/>
        <end position="340"/>
    </location>
</feature>
<dbReference type="SMART" id="SM00066">
    <property type="entry name" value="GAL4"/>
    <property type="match status" value="1"/>
</dbReference>
<feature type="region of interest" description="Disordered" evidence="1">
    <location>
        <begin position="283"/>
        <end position="304"/>
    </location>
</feature>
<evidence type="ECO:0000256" key="1">
    <source>
        <dbReference type="SAM" id="MobiDB-lite"/>
    </source>
</evidence>
<feature type="region of interest" description="Disordered" evidence="1">
    <location>
        <begin position="494"/>
        <end position="525"/>
    </location>
</feature>
<dbReference type="STRING" id="1077348.A0A2G8RRZ6"/>
<dbReference type="CDD" id="cd00067">
    <property type="entry name" value="GAL4"/>
    <property type="match status" value="1"/>
</dbReference>
<dbReference type="GO" id="GO:0008270">
    <property type="term" value="F:zinc ion binding"/>
    <property type="evidence" value="ECO:0007669"/>
    <property type="project" value="InterPro"/>
</dbReference>
<feature type="region of interest" description="Disordered" evidence="1">
    <location>
        <begin position="1"/>
        <end position="54"/>
    </location>
</feature>
<dbReference type="GO" id="GO:0000981">
    <property type="term" value="F:DNA-binding transcription factor activity, RNA polymerase II-specific"/>
    <property type="evidence" value="ECO:0007669"/>
    <property type="project" value="InterPro"/>
</dbReference>
<dbReference type="PANTHER" id="PTHR47785">
    <property type="entry name" value="ZN(II)2CYS6 TRANSCRIPTION FACTOR (EUROFUNG)-RELATED-RELATED"/>
    <property type="match status" value="1"/>
</dbReference>
<dbReference type="PROSITE" id="PS50048">
    <property type="entry name" value="ZN2_CY6_FUNGAL_2"/>
    <property type="match status" value="1"/>
</dbReference>
<dbReference type="InterPro" id="IPR036864">
    <property type="entry name" value="Zn2-C6_fun-type_DNA-bd_sf"/>
</dbReference>
<dbReference type="Pfam" id="PF00172">
    <property type="entry name" value="Zn_clus"/>
    <property type="match status" value="1"/>
</dbReference>
<dbReference type="InterPro" id="IPR001138">
    <property type="entry name" value="Zn2Cys6_DnaBD"/>
</dbReference>
<dbReference type="EMBL" id="AYKW01000067">
    <property type="protein sequence ID" value="PIL24286.1"/>
    <property type="molecule type" value="Genomic_DNA"/>
</dbReference>